<protein>
    <recommendedName>
        <fullName evidence="3">SPOR domain-containing protein</fullName>
    </recommendedName>
</protein>
<dbReference type="STRING" id="471853.Bcav_1846"/>
<gene>
    <name evidence="1" type="ordered locus">Bcav_1846</name>
</gene>
<name>C5C4X4_BEUC1</name>
<evidence type="ECO:0000313" key="2">
    <source>
        <dbReference type="Proteomes" id="UP000007962"/>
    </source>
</evidence>
<dbReference type="EMBL" id="CP001618">
    <property type="protein sequence ID" value="ACQ80102.1"/>
    <property type="molecule type" value="Genomic_DNA"/>
</dbReference>
<sequence>MARNEQATGHGDTSGFYFNLATGEVEHGMVSSWRHRMGPYATRQDAENALVIARARSEDWDDDDRAWREGGGTHSQ</sequence>
<organism evidence="1 2">
    <name type="scientific">Beutenbergia cavernae (strain ATCC BAA-8 / DSM 12333 / CCUG 43141 / JCM 11478 / NBRC 16432 / NCIMB 13614 / HKI 0122)</name>
    <dbReference type="NCBI Taxonomy" id="471853"/>
    <lineage>
        <taxon>Bacteria</taxon>
        <taxon>Bacillati</taxon>
        <taxon>Actinomycetota</taxon>
        <taxon>Actinomycetes</taxon>
        <taxon>Micrococcales</taxon>
        <taxon>Beutenbergiaceae</taxon>
        <taxon>Beutenbergia</taxon>
    </lineage>
</organism>
<proteinExistence type="predicted"/>
<keyword evidence="2" id="KW-1185">Reference proteome</keyword>
<dbReference type="Proteomes" id="UP000007962">
    <property type="component" value="Chromosome"/>
</dbReference>
<evidence type="ECO:0008006" key="3">
    <source>
        <dbReference type="Google" id="ProtNLM"/>
    </source>
</evidence>
<dbReference type="RefSeq" id="WP_015882342.1">
    <property type="nucleotide sequence ID" value="NC_012669.1"/>
</dbReference>
<dbReference type="AlphaFoldDB" id="C5C4X4"/>
<reference evidence="1 2" key="1">
    <citation type="journal article" date="2009" name="Stand. Genomic Sci.">
        <title>Complete genome sequence of Beutenbergia cavernae type strain (HKI 0122).</title>
        <authorList>
            <person name="Land M."/>
            <person name="Pukall R."/>
            <person name="Abt B."/>
            <person name="Goker M."/>
            <person name="Rohde M."/>
            <person name="Glavina Del Rio T."/>
            <person name="Tice H."/>
            <person name="Copeland A."/>
            <person name="Cheng J.F."/>
            <person name="Lucas S."/>
            <person name="Chen F."/>
            <person name="Nolan M."/>
            <person name="Bruce D."/>
            <person name="Goodwin L."/>
            <person name="Pitluck S."/>
            <person name="Ivanova N."/>
            <person name="Mavromatis K."/>
            <person name="Ovchinnikova G."/>
            <person name="Pati A."/>
            <person name="Chen A."/>
            <person name="Palaniappan K."/>
            <person name="Hauser L."/>
            <person name="Chang Y.J."/>
            <person name="Jefferies C.C."/>
            <person name="Saunders E."/>
            <person name="Brettin T."/>
            <person name="Detter J.C."/>
            <person name="Han C."/>
            <person name="Chain P."/>
            <person name="Bristow J."/>
            <person name="Eisen J.A."/>
            <person name="Markowitz V."/>
            <person name="Hugenholtz P."/>
            <person name="Kyrpides N.C."/>
            <person name="Klenk H.P."/>
            <person name="Lapidus A."/>
        </authorList>
    </citation>
    <scope>NUCLEOTIDE SEQUENCE [LARGE SCALE GENOMIC DNA]</scope>
    <source>
        <strain evidence="2">ATCC BAA-8 / DSM 12333 / NBRC 16432</strain>
    </source>
</reference>
<evidence type="ECO:0000313" key="1">
    <source>
        <dbReference type="EMBL" id="ACQ80102.1"/>
    </source>
</evidence>
<dbReference type="HOGENOM" id="CLU_191180_0_1_11"/>
<dbReference type="OrthoDB" id="3268477at2"/>
<accession>C5C4X4</accession>
<dbReference type="KEGG" id="bcv:Bcav_1846"/>